<name>A0A2N6PFU8_9MICO</name>
<comment type="subunit">
    <text evidence="3 9">Homodimer.</text>
</comment>
<evidence type="ECO:0000256" key="1">
    <source>
        <dbReference type="ARBA" id="ARBA00001933"/>
    </source>
</evidence>
<dbReference type="Gene3D" id="3.90.1150.10">
    <property type="entry name" value="Aspartate Aminotransferase, domain 1"/>
    <property type="match status" value="1"/>
</dbReference>
<dbReference type="PANTHER" id="PTHR42885:SF2">
    <property type="entry name" value="HISTIDINOL-PHOSPHATE AMINOTRANSFERASE"/>
    <property type="match status" value="1"/>
</dbReference>
<evidence type="ECO:0000313" key="11">
    <source>
        <dbReference type="EMBL" id="PMB97556.1"/>
    </source>
</evidence>
<dbReference type="RefSeq" id="WP_102162639.1">
    <property type="nucleotide sequence ID" value="NZ_PNFZ01000006.1"/>
</dbReference>
<sequence length="381" mass="41050">MLTLSDLPLRDDLRGKEPYGAPQLAVDVALNVNENSHPVPPAVVDAVRRGVDAQLRGLNRYPDREFTRLRELLLTYVQDFSSRQSGDGSTPADFLTADWLWAANGSNEVLSHILQAFGGPGRTALGFVPSYSMHPLITQSTGARWIAVDRGEDFSLSAETAAAAVREHHPDVVFLCTPNNPTGGGLPAEVIEAVLHASTGIVIVDEAYAEFARPGYTTAVHLLRENPRLVVSRTMSKAFAFAGVRLGYAIAHPAVTDALRLVRLPYHLSALTQAAACAALEHTPVLLDNVEALIAERDRMVTALSELGFDVAETDANFVLFGGVSDTRLLWQRLLDAGVLIRDIGIPGHLRVNAGTTEETTAFIEAISAIVAAHPETLENL</sequence>
<dbReference type="PANTHER" id="PTHR42885">
    <property type="entry name" value="HISTIDINOL-PHOSPHATE AMINOTRANSFERASE-RELATED"/>
    <property type="match status" value="1"/>
</dbReference>
<dbReference type="Pfam" id="PF00155">
    <property type="entry name" value="Aminotran_1_2"/>
    <property type="match status" value="1"/>
</dbReference>
<dbReference type="EC" id="2.6.1.9" evidence="9"/>
<dbReference type="Gene3D" id="3.40.640.10">
    <property type="entry name" value="Type I PLP-dependent aspartate aminotransferase-like (Major domain)"/>
    <property type="match status" value="1"/>
</dbReference>
<evidence type="ECO:0000259" key="10">
    <source>
        <dbReference type="Pfam" id="PF00155"/>
    </source>
</evidence>
<keyword evidence="5 9" id="KW-0028">Amino-acid biosynthesis</keyword>
<dbReference type="EMBL" id="PNFZ01000006">
    <property type="protein sequence ID" value="PMB97556.1"/>
    <property type="molecule type" value="Genomic_DNA"/>
</dbReference>
<dbReference type="CDD" id="cd00609">
    <property type="entry name" value="AAT_like"/>
    <property type="match status" value="1"/>
</dbReference>
<dbReference type="Proteomes" id="UP000235703">
    <property type="component" value="Unassembled WGS sequence"/>
</dbReference>
<reference evidence="11 12" key="1">
    <citation type="submission" date="2017-09" db="EMBL/GenBank/DDBJ databases">
        <title>Bacterial strain isolated from the female urinary microbiota.</title>
        <authorList>
            <person name="Thomas-White K."/>
            <person name="Kumar N."/>
            <person name="Forster S."/>
            <person name="Putonti C."/>
            <person name="Lawley T."/>
            <person name="Wolfe A.J."/>
        </authorList>
    </citation>
    <scope>NUCLEOTIDE SEQUENCE [LARGE SCALE GENOMIC DNA]</scope>
    <source>
        <strain evidence="11 12">UMB0680</strain>
    </source>
</reference>
<comment type="caution">
    <text evidence="11">The sequence shown here is derived from an EMBL/GenBank/DDBJ whole genome shotgun (WGS) entry which is preliminary data.</text>
</comment>
<dbReference type="OrthoDB" id="9809616at2"/>
<gene>
    <name evidence="9" type="primary">hisC</name>
    <name evidence="11" type="ORF">CJ198_10940</name>
</gene>
<dbReference type="InterPro" id="IPR015422">
    <property type="entry name" value="PyrdxlP-dep_Trfase_small"/>
</dbReference>
<dbReference type="InterPro" id="IPR015421">
    <property type="entry name" value="PyrdxlP-dep_Trfase_major"/>
</dbReference>
<feature type="modified residue" description="N6-(pyridoxal phosphate)lysine" evidence="9">
    <location>
        <position position="237"/>
    </location>
</feature>
<dbReference type="HAMAP" id="MF_01023">
    <property type="entry name" value="HisC_aminotrans_2"/>
    <property type="match status" value="1"/>
</dbReference>
<evidence type="ECO:0000256" key="8">
    <source>
        <dbReference type="ARBA" id="ARBA00023102"/>
    </source>
</evidence>
<feature type="domain" description="Aminotransferase class I/classII large" evidence="10">
    <location>
        <begin position="28"/>
        <end position="367"/>
    </location>
</feature>
<comment type="pathway">
    <text evidence="9">Amino-acid biosynthesis; L-histidine biosynthesis; L-histidine from 5-phospho-alpha-D-ribose 1-diphosphate: step 7/9.</text>
</comment>
<keyword evidence="7 9" id="KW-0663">Pyridoxal phosphate</keyword>
<dbReference type="GO" id="GO:0004400">
    <property type="term" value="F:histidinol-phosphate transaminase activity"/>
    <property type="evidence" value="ECO:0007669"/>
    <property type="project" value="UniProtKB-UniRule"/>
</dbReference>
<keyword evidence="6 9" id="KW-0808">Transferase</keyword>
<dbReference type="GO" id="GO:0000105">
    <property type="term" value="P:L-histidine biosynthetic process"/>
    <property type="evidence" value="ECO:0007669"/>
    <property type="project" value="UniProtKB-UniRule"/>
</dbReference>
<evidence type="ECO:0000256" key="7">
    <source>
        <dbReference type="ARBA" id="ARBA00022898"/>
    </source>
</evidence>
<protein>
    <recommendedName>
        <fullName evidence="9">Histidinol-phosphate aminotransferase</fullName>
        <ecNumber evidence="9">2.6.1.9</ecNumber>
    </recommendedName>
    <alternativeName>
        <fullName evidence="9">Imidazole acetol-phosphate transaminase</fullName>
    </alternativeName>
</protein>
<comment type="catalytic activity">
    <reaction evidence="9">
        <text>L-histidinol phosphate + 2-oxoglutarate = 3-(imidazol-4-yl)-2-oxopropyl phosphate + L-glutamate</text>
        <dbReference type="Rhea" id="RHEA:23744"/>
        <dbReference type="ChEBI" id="CHEBI:16810"/>
        <dbReference type="ChEBI" id="CHEBI:29985"/>
        <dbReference type="ChEBI" id="CHEBI:57766"/>
        <dbReference type="ChEBI" id="CHEBI:57980"/>
        <dbReference type="EC" id="2.6.1.9"/>
    </reaction>
</comment>
<dbReference type="InterPro" id="IPR004839">
    <property type="entry name" value="Aminotransferase_I/II_large"/>
</dbReference>
<proteinExistence type="inferred from homology"/>
<evidence type="ECO:0000256" key="9">
    <source>
        <dbReference type="HAMAP-Rule" id="MF_01023"/>
    </source>
</evidence>
<dbReference type="PROSITE" id="PS00599">
    <property type="entry name" value="AA_TRANSFER_CLASS_2"/>
    <property type="match status" value="1"/>
</dbReference>
<dbReference type="InterPro" id="IPR015424">
    <property type="entry name" value="PyrdxlP-dep_Trfase"/>
</dbReference>
<evidence type="ECO:0000313" key="12">
    <source>
        <dbReference type="Proteomes" id="UP000235703"/>
    </source>
</evidence>
<dbReference type="InterPro" id="IPR005861">
    <property type="entry name" value="HisP_aminotrans"/>
</dbReference>
<comment type="cofactor">
    <cofactor evidence="1 9">
        <name>pyridoxal 5'-phosphate</name>
        <dbReference type="ChEBI" id="CHEBI:597326"/>
    </cofactor>
</comment>
<keyword evidence="8 9" id="KW-0368">Histidine biosynthesis</keyword>
<keyword evidence="4 9" id="KW-0032">Aminotransferase</keyword>
<evidence type="ECO:0000256" key="2">
    <source>
        <dbReference type="ARBA" id="ARBA00007970"/>
    </source>
</evidence>
<evidence type="ECO:0000256" key="5">
    <source>
        <dbReference type="ARBA" id="ARBA00022605"/>
    </source>
</evidence>
<evidence type="ECO:0000256" key="4">
    <source>
        <dbReference type="ARBA" id="ARBA00022576"/>
    </source>
</evidence>
<evidence type="ECO:0000256" key="6">
    <source>
        <dbReference type="ARBA" id="ARBA00022679"/>
    </source>
</evidence>
<dbReference type="GO" id="GO:0030170">
    <property type="term" value="F:pyridoxal phosphate binding"/>
    <property type="evidence" value="ECO:0007669"/>
    <property type="project" value="InterPro"/>
</dbReference>
<dbReference type="UniPathway" id="UPA00031">
    <property type="reaction ID" value="UER00012"/>
</dbReference>
<dbReference type="InterPro" id="IPR001917">
    <property type="entry name" value="Aminotrans_II_pyridoxalP_BS"/>
</dbReference>
<dbReference type="AlphaFoldDB" id="A0A2N6PFU8"/>
<organism evidence="11 12">
    <name type="scientific">Brevibacterium luteolum</name>
    <dbReference type="NCBI Taxonomy" id="199591"/>
    <lineage>
        <taxon>Bacteria</taxon>
        <taxon>Bacillati</taxon>
        <taxon>Actinomycetota</taxon>
        <taxon>Actinomycetes</taxon>
        <taxon>Micrococcales</taxon>
        <taxon>Brevibacteriaceae</taxon>
        <taxon>Brevibacterium</taxon>
    </lineage>
</organism>
<dbReference type="NCBIfam" id="TIGR01141">
    <property type="entry name" value="hisC"/>
    <property type="match status" value="1"/>
</dbReference>
<accession>A0A2N6PFU8</accession>
<dbReference type="NCBIfam" id="NF002877">
    <property type="entry name" value="PRK03317.1"/>
    <property type="match status" value="1"/>
</dbReference>
<keyword evidence="12" id="KW-1185">Reference proteome</keyword>
<dbReference type="SUPFAM" id="SSF53383">
    <property type="entry name" value="PLP-dependent transferases"/>
    <property type="match status" value="1"/>
</dbReference>
<evidence type="ECO:0000256" key="3">
    <source>
        <dbReference type="ARBA" id="ARBA00011738"/>
    </source>
</evidence>
<comment type="similarity">
    <text evidence="2 9">Belongs to the class-II pyridoxal-phosphate-dependent aminotransferase family. Histidinol-phosphate aminotransferase subfamily.</text>
</comment>